<organism evidence="2 3">
    <name type="scientific">Cupriavidus pauculus</name>
    <dbReference type="NCBI Taxonomy" id="82633"/>
    <lineage>
        <taxon>Bacteria</taxon>
        <taxon>Pseudomonadati</taxon>
        <taxon>Pseudomonadota</taxon>
        <taxon>Betaproteobacteria</taxon>
        <taxon>Burkholderiales</taxon>
        <taxon>Burkholderiaceae</taxon>
        <taxon>Cupriavidus</taxon>
    </lineage>
</organism>
<dbReference type="Proteomes" id="UP000270411">
    <property type="component" value="Plasmid unnamed1"/>
</dbReference>
<keyword evidence="1" id="KW-0812">Transmembrane</keyword>
<proteinExistence type="predicted"/>
<accession>A0A3G8GVV2</accession>
<dbReference type="KEGG" id="cpau:EHF44_01040"/>
<evidence type="ECO:0000313" key="2">
    <source>
        <dbReference type="EMBL" id="AZG12095.1"/>
    </source>
</evidence>
<keyword evidence="1" id="KW-1133">Transmembrane helix</keyword>
<gene>
    <name evidence="2" type="ORF">EHF44_01040</name>
</gene>
<keyword evidence="1" id="KW-0472">Membrane</keyword>
<protein>
    <submittedName>
        <fullName evidence="2">Uncharacterized protein</fullName>
    </submittedName>
</protein>
<reference evidence="3" key="1">
    <citation type="submission" date="2018-11" db="EMBL/GenBank/DDBJ databases">
        <title>FDA dAtabase for Regulatory Grade micrObial Sequences (FDA-ARGOS): Supporting development and validation of Infectious Disease Dx tests.</title>
        <authorList>
            <person name="Goldberg B."/>
            <person name="Campos J."/>
            <person name="Tallon L."/>
            <person name="Sadzewicz L."/>
            <person name="Zhao X."/>
            <person name="Vavikolanu K."/>
            <person name="Mehta A."/>
            <person name="Aluvathingal J."/>
            <person name="Nadendla S."/>
            <person name="Geyer C."/>
            <person name="Nandy P."/>
            <person name="Yan Y."/>
            <person name="Sichtig H."/>
        </authorList>
    </citation>
    <scope>NUCLEOTIDE SEQUENCE [LARGE SCALE GENOMIC DNA]</scope>
    <source>
        <strain evidence="3">FDAARGOS_614</strain>
        <plasmid evidence="3">unnamed1</plasmid>
    </source>
</reference>
<feature type="transmembrane region" description="Helical" evidence="1">
    <location>
        <begin position="64"/>
        <end position="84"/>
    </location>
</feature>
<dbReference type="OrthoDB" id="6626567at2"/>
<evidence type="ECO:0000256" key="1">
    <source>
        <dbReference type="SAM" id="Phobius"/>
    </source>
</evidence>
<feature type="transmembrane region" description="Helical" evidence="1">
    <location>
        <begin position="37"/>
        <end position="57"/>
    </location>
</feature>
<keyword evidence="2" id="KW-0614">Plasmid</keyword>
<feature type="transmembrane region" description="Helical" evidence="1">
    <location>
        <begin position="104"/>
        <end position="126"/>
    </location>
</feature>
<sequence length="208" mass="22562">MPFLAATTFLLYAHMIATFRALSNRDGPQRLTAVLHWLAATVGACAVIFGFGLEAVFTGAQRPGTNLSVPLFFALGVLTVIVFGKKLLAARHQAAEGPAFRVGMIVWAVLAGIYLTGTAIDHWVFFSDRDKSGIGDARALGVDDVQCDGISLVRIDSETARYRCPTSLVWGGVLSEWPFAPWPSYQAGESEKLKRGIEALHRNAVQVR</sequence>
<dbReference type="AlphaFoldDB" id="A0A3G8GVV2"/>
<dbReference type="RefSeq" id="WP_017512890.1">
    <property type="nucleotide sequence ID" value="NZ_CP033968.1"/>
</dbReference>
<geneLocation type="plasmid" evidence="2">
    <name>unnamed1</name>
</geneLocation>
<evidence type="ECO:0000313" key="3">
    <source>
        <dbReference type="Proteomes" id="UP000270411"/>
    </source>
</evidence>
<name>A0A3G8GVV2_9BURK</name>
<dbReference type="EMBL" id="CP033968">
    <property type="protein sequence ID" value="AZG12095.1"/>
    <property type="molecule type" value="Genomic_DNA"/>
</dbReference>